<comment type="caution">
    <text evidence="2">The sequence shown here is derived from an EMBL/GenBank/DDBJ whole genome shotgun (WGS) entry which is preliminary data.</text>
</comment>
<dbReference type="EMBL" id="JAGKQH010000010">
    <property type="protein sequence ID" value="KAG6590460.1"/>
    <property type="molecule type" value="Genomic_DNA"/>
</dbReference>
<reference evidence="2 3" key="1">
    <citation type="journal article" date="2021" name="Hortic Res">
        <title>The domestication of Cucurbita argyrosperma as revealed by the genome of its wild relative.</title>
        <authorList>
            <person name="Barrera-Redondo J."/>
            <person name="Sanchez-de la Vega G."/>
            <person name="Aguirre-Liguori J.A."/>
            <person name="Castellanos-Morales G."/>
            <person name="Gutierrez-Guerrero Y.T."/>
            <person name="Aguirre-Dugua X."/>
            <person name="Aguirre-Planter E."/>
            <person name="Tenaillon M.I."/>
            <person name="Lira-Saade R."/>
            <person name="Eguiarte L.E."/>
        </authorList>
    </citation>
    <scope>NUCLEOTIDE SEQUENCE [LARGE SCALE GENOMIC DNA]</scope>
    <source>
        <strain evidence="2">JBR-2021</strain>
    </source>
</reference>
<organism evidence="2 3">
    <name type="scientific">Cucurbita argyrosperma subsp. sororia</name>
    <dbReference type="NCBI Taxonomy" id="37648"/>
    <lineage>
        <taxon>Eukaryota</taxon>
        <taxon>Viridiplantae</taxon>
        <taxon>Streptophyta</taxon>
        <taxon>Embryophyta</taxon>
        <taxon>Tracheophyta</taxon>
        <taxon>Spermatophyta</taxon>
        <taxon>Magnoliopsida</taxon>
        <taxon>eudicotyledons</taxon>
        <taxon>Gunneridae</taxon>
        <taxon>Pentapetalae</taxon>
        <taxon>rosids</taxon>
        <taxon>fabids</taxon>
        <taxon>Cucurbitales</taxon>
        <taxon>Cucurbitaceae</taxon>
        <taxon>Cucurbiteae</taxon>
        <taxon>Cucurbita</taxon>
    </lineage>
</organism>
<sequence>MQSPQGLQNKLMVRSEEETLSTGLEEGGNFQVNNSDEPMADSEIGSLVIRVPHRSGLELRKEKVEDHSLRRKRRGF</sequence>
<proteinExistence type="predicted"/>
<protein>
    <submittedName>
        <fullName evidence="2">Uncharacterized protein</fullName>
    </submittedName>
</protein>
<feature type="non-terminal residue" evidence="2">
    <location>
        <position position="1"/>
    </location>
</feature>
<dbReference type="Proteomes" id="UP000685013">
    <property type="component" value="Chromosome 10"/>
</dbReference>
<keyword evidence="3" id="KW-1185">Reference proteome</keyword>
<name>A0AAV6N1Z1_9ROSI</name>
<feature type="region of interest" description="Disordered" evidence="1">
    <location>
        <begin position="1"/>
        <end position="39"/>
    </location>
</feature>
<evidence type="ECO:0000313" key="2">
    <source>
        <dbReference type="EMBL" id="KAG6590460.1"/>
    </source>
</evidence>
<dbReference type="AlphaFoldDB" id="A0AAV6N1Z1"/>
<evidence type="ECO:0000256" key="1">
    <source>
        <dbReference type="SAM" id="MobiDB-lite"/>
    </source>
</evidence>
<gene>
    <name evidence="2" type="ORF">SDJN03_15883</name>
</gene>
<evidence type="ECO:0000313" key="3">
    <source>
        <dbReference type="Proteomes" id="UP000685013"/>
    </source>
</evidence>
<accession>A0AAV6N1Z1</accession>